<feature type="transmembrane region" description="Helical" evidence="1">
    <location>
        <begin position="104"/>
        <end position="123"/>
    </location>
</feature>
<keyword evidence="1" id="KW-0812">Transmembrane</keyword>
<evidence type="ECO:0000313" key="3">
    <source>
        <dbReference type="Proteomes" id="UP000636888"/>
    </source>
</evidence>
<gene>
    <name evidence="2" type="ORF">JFN93_04265</name>
</gene>
<protein>
    <recommendedName>
        <fullName evidence="4">Cytochrome C</fullName>
    </recommendedName>
</protein>
<evidence type="ECO:0008006" key="4">
    <source>
        <dbReference type="Google" id="ProtNLM"/>
    </source>
</evidence>
<dbReference type="RefSeq" id="WP_199382756.1">
    <property type="nucleotide sequence ID" value="NZ_JAEMHM010000003.1"/>
</dbReference>
<keyword evidence="3" id="KW-1185">Reference proteome</keyword>
<sequence length="201" mass="22262">MQSKSRSLVVAASLLLVVALFFPIWKVSLSAPQYPEGKGLFIWADKITGELPHDLQIINELNHYIGMKRITPESIKELKIIPPVLVLFALSGLAVGLKGGRKLLLAWLVLFAVAGAAGLYDFYSWEYDYGHDLNHNAPIQVPGMTYQPPLIGRKQLLNINVLSMPYIGGFAVFGSAFLAAYAYLRERKKATGVKDSPWQSM</sequence>
<proteinExistence type="predicted"/>
<name>A0A8J7LXY1_9BACT</name>
<keyword evidence="1" id="KW-1133">Transmembrane helix</keyword>
<organism evidence="2 3">
    <name type="scientific">Geomesophilobacter sediminis</name>
    <dbReference type="NCBI Taxonomy" id="2798584"/>
    <lineage>
        <taxon>Bacteria</taxon>
        <taxon>Pseudomonadati</taxon>
        <taxon>Thermodesulfobacteriota</taxon>
        <taxon>Desulfuromonadia</taxon>
        <taxon>Geobacterales</taxon>
        <taxon>Geobacteraceae</taxon>
        <taxon>Geomesophilobacter</taxon>
    </lineage>
</organism>
<evidence type="ECO:0000256" key="1">
    <source>
        <dbReference type="SAM" id="Phobius"/>
    </source>
</evidence>
<accession>A0A8J7LXY1</accession>
<reference evidence="2" key="1">
    <citation type="submission" date="2020-12" db="EMBL/GenBank/DDBJ databases">
        <title>Geomonas sp. Red875, isolated from river sediment.</title>
        <authorList>
            <person name="Xu Z."/>
            <person name="Zhang Z."/>
            <person name="Masuda Y."/>
            <person name="Itoh H."/>
            <person name="Senoo K."/>
        </authorList>
    </citation>
    <scope>NUCLEOTIDE SEQUENCE</scope>
    <source>
        <strain evidence="2">Red875</strain>
    </source>
</reference>
<dbReference type="Proteomes" id="UP000636888">
    <property type="component" value="Unassembled WGS sequence"/>
</dbReference>
<evidence type="ECO:0000313" key="2">
    <source>
        <dbReference type="EMBL" id="MBJ6723916.1"/>
    </source>
</evidence>
<keyword evidence="1" id="KW-0472">Membrane</keyword>
<dbReference type="EMBL" id="JAEMHM010000003">
    <property type="protein sequence ID" value="MBJ6723916.1"/>
    <property type="molecule type" value="Genomic_DNA"/>
</dbReference>
<comment type="caution">
    <text evidence="2">The sequence shown here is derived from an EMBL/GenBank/DDBJ whole genome shotgun (WGS) entry which is preliminary data.</text>
</comment>
<feature type="transmembrane region" description="Helical" evidence="1">
    <location>
        <begin position="80"/>
        <end position="97"/>
    </location>
</feature>
<feature type="transmembrane region" description="Helical" evidence="1">
    <location>
        <begin position="166"/>
        <end position="184"/>
    </location>
</feature>
<dbReference type="AlphaFoldDB" id="A0A8J7LXY1"/>